<dbReference type="EMBL" id="CM007894">
    <property type="protein sequence ID" value="OTG25496.1"/>
    <property type="molecule type" value="Genomic_DNA"/>
</dbReference>
<proteinExistence type="predicted"/>
<reference evidence="1 3" key="1">
    <citation type="journal article" date="2017" name="Nature">
        <title>The sunflower genome provides insights into oil metabolism, flowering and Asterid evolution.</title>
        <authorList>
            <person name="Badouin H."/>
            <person name="Gouzy J."/>
            <person name="Grassa C.J."/>
            <person name="Murat F."/>
            <person name="Staton S.E."/>
            <person name="Cottret L."/>
            <person name="Lelandais-Briere C."/>
            <person name="Owens G.L."/>
            <person name="Carrere S."/>
            <person name="Mayjonade B."/>
            <person name="Legrand L."/>
            <person name="Gill N."/>
            <person name="Kane N.C."/>
            <person name="Bowers J.E."/>
            <person name="Hubner S."/>
            <person name="Bellec A."/>
            <person name="Berard A."/>
            <person name="Berges H."/>
            <person name="Blanchet N."/>
            <person name="Boniface M.C."/>
            <person name="Brunel D."/>
            <person name="Catrice O."/>
            <person name="Chaidir N."/>
            <person name="Claudel C."/>
            <person name="Donnadieu C."/>
            <person name="Faraut T."/>
            <person name="Fievet G."/>
            <person name="Helmstetter N."/>
            <person name="King M."/>
            <person name="Knapp S.J."/>
            <person name="Lai Z."/>
            <person name="Le Paslier M.C."/>
            <person name="Lippi Y."/>
            <person name="Lorenzon L."/>
            <person name="Mandel J.R."/>
            <person name="Marage G."/>
            <person name="Marchand G."/>
            <person name="Marquand E."/>
            <person name="Bret-Mestries E."/>
            <person name="Morien E."/>
            <person name="Nambeesan S."/>
            <person name="Nguyen T."/>
            <person name="Pegot-Espagnet P."/>
            <person name="Pouilly N."/>
            <person name="Raftis F."/>
            <person name="Sallet E."/>
            <person name="Schiex T."/>
            <person name="Thomas J."/>
            <person name="Vandecasteele C."/>
            <person name="Vares D."/>
            <person name="Vear F."/>
            <person name="Vautrin S."/>
            <person name="Crespi M."/>
            <person name="Mangin B."/>
            <person name="Burke J.M."/>
            <person name="Salse J."/>
            <person name="Munos S."/>
            <person name="Vincourt P."/>
            <person name="Rieseberg L.H."/>
            <person name="Langlade N.B."/>
        </authorList>
    </citation>
    <scope>NUCLEOTIDE SEQUENCE [LARGE SCALE GENOMIC DNA]</scope>
    <source>
        <strain evidence="3">cv. SF193</strain>
        <tissue evidence="1">Leaves</tissue>
    </source>
</reference>
<keyword evidence="1" id="KW-0548">Nucleotidyltransferase</keyword>
<gene>
    <name evidence="2" type="ORF">HannXRQ_Chr05g0148281</name>
    <name evidence="1" type="ORF">HanXRQr2_Chr05g0217851</name>
</gene>
<reference evidence="2" key="2">
    <citation type="submission" date="2017-02" db="EMBL/GenBank/DDBJ databases">
        <title>Sunflower complete genome.</title>
        <authorList>
            <person name="Langlade N."/>
            <person name="Munos S."/>
        </authorList>
    </citation>
    <scope>NUCLEOTIDE SEQUENCE [LARGE SCALE GENOMIC DNA]</scope>
    <source>
        <tissue evidence="2">Leaves</tissue>
    </source>
</reference>
<dbReference type="OMA" id="MALEENF"/>
<keyword evidence="3" id="KW-1185">Reference proteome</keyword>
<dbReference type="EC" id="2.7.7.49" evidence="1"/>
<dbReference type="EMBL" id="MNCJ02000320">
    <property type="protein sequence ID" value="KAF5806141.1"/>
    <property type="molecule type" value="Genomic_DNA"/>
</dbReference>
<dbReference type="Pfam" id="PF14223">
    <property type="entry name" value="Retrotran_gag_2"/>
    <property type="match status" value="1"/>
</dbReference>
<keyword evidence="1" id="KW-0808">Transferase</keyword>
<evidence type="ECO:0000313" key="1">
    <source>
        <dbReference type="EMBL" id="KAF5806141.1"/>
    </source>
</evidence>
<dbReference type="GO" id="GO:0003964">
    <property type="term" value="F:RNA-directed DNA polymerase activity"/>
    <property type="evidence" value="ECO:0007669"/>
    <property type="project" value="UniProtKB-KW"/>
</dbReference>
<dbReference type="AlphaFoldDB" id="A0A251URK9"/>
<dbReference type="Proteomes" id="UP000215914">
    <property type="component" value="Chromosome 5"/>
</dbReference>
<protein>
    <submittedName>
        <fullName evidence="1">RNA-directed DNA polymerase</fullName>
        <ecNumber evidence="1">2.7.7.49</ecNumber>
    </submittedName>
</protein>
<keyword evidence="1" id="KW-0695">RNA-directed DNA polymerase</keyword>
<organism evidence="2 3">
    <name type="scientific">Helianthus annuus</name>
    <name type="common">Common sunflower</name>
    <dbReference type="NCBI Taxonomy" id="4232"/>
    <lineage>
        <taxon>Eukaryota</taxon>
        <taxon>Viridiplantae</taxon>
        <taxon>Streptophyta</taxon>
        <taxon>Embryophyta</taxon>
        <taxon>Tracheophyta</taxon>
        <taxon>Spermatophyta</taxon>
        <taxon>Magnoliopsida</taxon>
        <taxon>eudicotyledons</taxon>
        <taxon>Gunneridae</taxon>
        <taxon>Pentapetalae</taxon>
        <taxon>asterids</taxon>
        <taxon>campanulids</taxon>
        <taxon>Asterales</taxon>
        <taxon>Asteraceae</taxon>
        <taxon>Asteroideae</taxon>
        <taxon>Heliantheae alliance</taxon>
        <taxon>Heliantheae</taxon>
        <taxon>Helianthus</taxon>
    </lineage>
</organism>
<sequence>METNTSQMIILNGSNYHLWKTRMEDLLYVNGFHQPIICSEKPEGMTEEEWNLLHRRVCGYIRHWVDENVSTHVSREINARTVWSILEQLYAGNTCHSKLFLIKRLMSLRYTRTISTFLVLRKARKSYLPP</sequence>
<dbReference type="Gramene" id="mRNA:HanXRQr2_Chr05g0217851">
    <property type="protein sequence ID" value="CDS:HanXRQr2_Chr05g0217851.1"/>
    <property type="gene ID" value="HanXRQr2_Chr05g0217851"/>
</dbReference>
<evidence type="ECO:0000313" key="2">
    <source>
        <dbReference type="EMBL" id="OTG25496.1"/>
    </source>
</evidence>
<accession>A0A251URK9</accession>
<name>A0A251URK9_HELAN</name>
<dbReference type="InParanoid" id="A0A251URK9"/>
<evidence type="ECO:0000313" key="3">
    <source>
        <dbReference type="Proteomes" id="UP000215914"/>
    </source>
</evidence>
<reference evidence="1" key="3">
    <citation type="submission" date="2020-06" db="EMBL/GenBank/DDBJ databases">
        <title>Helianthus annuus Genome sequencing and assembly Release 2.</title>
        <authorList>
            <person name="Gouzy J."/>
            <person name="Langlade N."/>
            <person name="Munos S."/>
        </authorList>
    </citation>
    <scope>NUCLEOTIDE SEQUENCE</scope>
    <source>
        <tissue evidence="1">Leaves</tissue>
    </source>
</reference>